<dbReference type="Proteomes" id="UP001434883">
    <property type="component" value="Unassembled WGS sequence"/>
</dbReference>
<sequence>MLLLHSQSLSGCVYLLMISDLFCSPAEAQRQTAQHCGRHQQLQINNQPITNHQHPAGVSGCSLSLSTQSYHDDAASRLSLFCFVLTCFYCVINHILYTGRGMLVVLKSWRNCVPHISALCTKHQWDVEDLIFCTNA</sequence>
<evidence type="ECO:0000256" key="1">
    <source>
        <dbReference type="SAM" id="Phobius"/>
    </source>
</evidence>
<evidence type="ECO:0008006" key="5">
    <source>
        <dbReference type="Google" id="ProtNLM"/>
    </source>
</evidence>
<keyword evidence="1" id="KW-1133">Transmembrane helix</keyword>
<gene>
    <name evidence="3" type="ORF">XENOCAPTIV_017939</name>
</gene>
<dbReference type="EMBL" id="JAHRIN010079371">
    <property type="protein sequence ID" value="MEQ2219439.1"/>
    <property type="molecule type" value="Genomic_DNA"/>
</dbReference>
<organism evidence="3 4">
    <name type="scientific">Xenoophorus captivus</name>
    <dbReference type="NCBI Taxonomy" id="1517983"/>
    <lineage>
        <taxon>Eukaryota</taxon>
        <taxon>Metazoa</taxon>
        <taxon>Chordata</taxon>
        <taxon>Craniata</taxon>
        <taxon>Vertebrata</taxon>
        <taxon>Euteleostomi</taxon>
        <taxon>Actinopterygii</taxon>
        <taxon>Neopterygii</taxon>
        <taxon>Teleostei</taxon>
        <taxon>Neoteleostei</taxon>
        <taxon>Acanthomorphata</taxon>
        <taxon>Ovalentaria</taxon>
        <taxon>Atherinomorphae</taxon>
        <taxon>Cyprinodontiformes</taxon>
        <taxon>Goodeidae</taxon>
        <taxon>Xenoophorus</taxon>
    </lineage>
</organism>
<evidence type="ECO:0000313" key="4">
    <source>
        <dbReference type="Proteomes" id="UP001434883"/>
    </source>
</evidence>
<evidence type="ECO:0000313" key="3">
    <source>
        <dbReference type="EMBL" id="MEQ2219439.1"/>
    </source>
</evidence>
<feature type="transmembrane region" description="Helical" evidence="1">
    <location>
        <begin position="78"/>
        <end position="97"/>
    </location>
</feature>
<evidence type="ECO:0000256" key="2">
    <source>
        <dbReference type="SAM" id="SignalP"/>
    </source>
</evidence>
<feature type="chain" id="PRO_5047103920" description="Secreted protein" evidence="2">
    <location>
        <begin position="29"/>
        <end position="136"/>
    </location>
</feature>
<keyword evidence="1" id="KW-0472">Membrane</keyword>
<proteinExistence type="predicted"/>
<name>A0ABV0SFW2_9TELE</name>
<reference evidence="3 4" key="1">
    <citation type="submission" date="2021-06" db="EMBL/GenBank/DDBJ databases">
        <authorList>
            <person name="Palmer J.M."/>
        </authorList>
    </citation>
    <scope>NUCLEOTIDE SEQUENCE [LARGE SCALE GENOMIC DNA]</scope>
    <source>
        <strain evidence="3 4">XC_2019</strain>
        <tissue evidence="3">Muscle</tissue>
    </source>
</reference>
<keyword evidence="4" id="KW-1185">Reference proteome</keyword>
<protein>
    <recommendedName>
        <fullName evidence="5">Secreted protein</fullName>
    </recommendedName>
</protein>
<keyword evidence="1" id="KW-0812">Transmembrane</keyword>
<keyword evidence="2" id="KW-0732">Signal</keyword>
<comment type="caution">
    <text evidence="3">The sequence shown here is derived from an EMBL/GenBank/DDBJ whole genome shotgun (WGS) entry which is preliminary data.</text>
</comment>
<accession>A0ABV0SFW2</accession>
<feature type="signal peptide" evidence="2">
    <location>
        <begin position="1"/>
        <end position="28"/>
    </location>
</feature>